<comment type="caution">
    <text evidence="1">The sequence shown here is derived from an EMBL/GenBank/DDBJ whole genome shotgun (WGS) entry which is preliminary data.</text>
</comment>
<name>A0ABV0JFI1_9CYAN</name>
<accession>A0ABV0JFI1</accession>
<sequence length="102" mass="11561">MYGIASYYPQYVEMHHVAEDNSSFYVRVPAKVLGCLRDGEITVILLPVHGLALTQPLEAHLIPETLRMPNSEFDILFKHPGAEMIRVLCHDEPCPEIDKSNE</sequence>
<dbReference type="Proteomes" id="UP001464891">
    <property type="component" value="Unassembled WGS sequence"/>
</dbReference>
<organism evidence="1 2">
    <name type="scientific">Trichocoleus desertorum GB2-A4</name>
    <dbReference type="NCBI Taxonomy" id="2933944"/>
    <lineage>
        <taxon>Bacteria</taxon>
        <taxon>Bacillati</taxon>
        <taxon>Cyanobacteriota</taxon>
        <taxon>Cyanophyceae</taxon>
        <taxon>Leptolyngbyales</taxon>
        <taxon>Trichocoleusaceae</taxon>
        <taxon>Trichocoleus</taxon>
    </lineage>
</organism>
<dbReference type="EMBL" id="JAMPKM010000032">
    <property type="protein sequence ID" value="MEP0820528.1"/>
    <property type="molecule type" value="Genomic_DNA"/>
</dbReference>
<proteinExistence type="predicted"/>
<evidence type="ECO:0000313" key="2">
    <source>
        <dbReference type="Proteomes" id="UP001464891"/>
    </source>
</evidence>
<keyword evidence="2" id="KW-1185">Reference proteome</keyword>
<gene>
    <name evidence="1" type="ORF">NC998_25870</name>
</gene>
<evidence type="ECO:0000313" key="1">
    <source>
        <dbReference type="EMBL" id="MEP0820528.1"/>
    </source>
</evidence>
<reference evidence="1 2" key="1">
    <citation type="submission" date="2022-04" db="EMBL/GenBank/DDBJ databases">
        <title>Positive selection, recombination, and allopatry shape intraspecific diversity of widespread and dominant cyanobacteria.</title>
        <authorList>
            <person name="Wei J."/>
            <person name="Shu W."/>
            <person name="Hu C."/>
        </authorList>
    </citation>
    <scope>NUCLEOTIDE SEQUENCE [LARGE SCALE GENOMIC DNA]</scope>
    <source>
        <strain evidence="1 2">GB2-A4</strain>
    </source>
</reference>
<protein>
    <submittedName>
        <fullName evidence="1">Uncharacterized protein</fullName>
    </submittedName>
</protein>